<evidence type="ECO:0000256" key="2">
    <source>
        <dbReference type="ARBA" id="ARBA00022605"/>
    </source>
</evidence>
<evidence type="ECO:0000256" key="6">
    <source>
        <dbReference type="ARBA" id="ARBA00023027"/>
    </source>
</evidence>
<dbReference type="SUPFAM" id="SSF55347">
    <property type="entry name" value="Glyceraldehyde-3-phosphate dehydrogenase-like, C-terminal domain"/>
    <property type="match status" value="1"/>
</dbReference>
<dbReference type="EMBL" id="QKZK01000001">
    <property type="protein sequence ID" value="PZX20638.1"/>
    <property type="molecule type" value="Genomic_DNA"/>
</dbReference>
<dbReference type="PIRSF" id="PIRSF000161">
    <property type="entry name" value="DHPR"/>
    <property type="match status" value="1"/>
</dbReference>
<dbReference type="InterPro" id="IPR023940">
    <property type="entry name" value="DHDPR_bac"/>
</dbReference>
<evidence type="ECO:0000256" key="5">
    <source>
        <dbReference type="ARBA" id="ARBA00023002"/>
    </source>
</evidence>
<dbReference type="AlphaFoldDB" id="A0A2W7NK37"/>
<keyword evidence="2" id="KW-0028">Amino-acid biosynthesis</keyword>
<keyword evidence="5" id="KW-0560">Oxidoreductase</keyword>
<evidence type="ECO:0000256" key="4">
    <source>
        <dbReference type="ARBA" id="ARBA00022915"/>
    </source>
</evidence>
<dbReference type="GO" id="GO:0008839">
    <property type="term" value="F:4-hydroxy-tetrahydrodipicolinate reductase"/>
    <property type="evidence" value="ECO:0007669"/>
    <property type="project" value="UniProtKB-EC"/>
</dbReference>
<comment type="pathway">
    <text evidence="8">Amino-acid biosynthesis; L-lysine biosynthesis via DAP pathway; (S)-tetrahydrodipicolinate from L-aspartate: step 4/4.</text>
</comment>
<feature type="domain" description="Dihydrodipicolinate reductase N-terminal" evidence="12">
    <location>
        <begin position="2"/>
        <end position="126"/>
    </location>
</feature>
<comment type="catalytic activity">
    <reaction evidence="10">
        <text>(S)-2,3,4,5-tetrahydrodipicolinate + NADP(+) + H2O = (2S,4S)-4-hydroxy-2,3,4,5-tetrahydrodipicolinate + NADPH + H(+)</text>
        <dbReference type="Rhea" id="RHEA:35331"/>
        <dbReference type="ChEBI" id="CHEBI:15377"/>
        <dbReference type="ChEBI" id="CHEBI:15378"/>
        <dbReference type="ChEBI" id="CHEBI:16845"/>
        <dbReference type="ChEBI" id="CHEBI:57783"/>
        <dbReference type="ChEBI" id="CHEBI:58349"/>
        <dbReference type="ChEBI" id="CHEBI:67139"/>
        <dbReference type="EC" id="1.17.1.8"/>
    </reaction>
</comment>
<comment type="catalytic activity">
    <reaction evidence="11">
        <text>(S)-2,3,4,5-tetrahydrodipicolinate + NAD(+) + H2O = (2S,4S)-4-hydroxy-2,3,4,5-tetrahydrodipicolinate + NADH + H(+)</text>
        <dbReference type="Rhea" id="RHEA:35323"/>
        <dbReference type="ChEBI" id="CHEBI:15377"/>
        <dbReference type="ChEBI" id="CHEBI:15378"/>
        <dbReference type="ChEBI" id="CHEBI:16845"/>
        <dbReference type="ChEBI" id="CHEBI:57540"/>
        <dbReference type="ChEBI" id="CHEBI:57945"/>
        <dbReference type="ChEBI" id="CHEBI:67139"/>
        <dbReference type="EC" id="1.17.1.8"/>
    </reaction>
</comment>
<dbReference type="RefSeq" id="WP_111443809.1">
    <property type="nucleotide sequence ID" value="NZ_QKZK01000001.1"/>
</dbReference>
<protein>
    <recommendedName>
        <fullName evidence="9">4-hydroxy-tetrahydrodipicolinate reductase</fullName>
        <ecNumber evidence="9">1.17.1.8</ecNumber>
    </recommendedName>
</protein>
<evidence type="ECO:0000259" key="12">
    <source>
        <dbReference type="Pfam" id="PF01113"/>
    </source>
</evidence>
<evidence type="ECO:0000256" key="8">
    <source>
        <dbReference type="ARBA" id="ARBA00037922"/>
    </source>
</evidence>
<evidence type="ECO:0000256" key="10">
    <source>
        <dbReference type="ARBA" id="ARBA00049080"/>
    </source>
</evidence>
<dbReference type="Pfam" id="PF01113">
    <property type="entry name" value="DapB_N"/>
    <property type="match status" value="1"/>
</dbReference>
<dbReference type="Pfam" id="PF05173">
    <property type="entry name" value="DapB_C"/>
    <property type="match status" value="1"/>
</dbReference>
<dbReference type="GO" id="GO:0009089">
    <property type="term" value="P:lysine biosynthetic process via diaminopimelate"/>
    <property type="evidence" value="ECO:0007669"/>
    <property type="project" value="InterPro"/>
</dbReference>
<name>A0A2W7NK37_9BACT</name>
<keyword evidence="4" id="KW-0220">Diaminopimelate biosynthesis</keyword>
<organism evidence="14 15">
    <name type="scientific">Breznakibacter xylanolyticus</name>
    <dbReference type="NCBI Taxonomy" id="990"/>
    <lineage>
        <taxon>Bacteria</taxon>
        <taxon>Pseudomonadati</taxon>
        <taxon>Bacteroidota</taxon>
        <taxon>Bacteroidia</taxon>
        <taxon>Marinilabiliales</taxon>
        <taxon>Marinilabiliaceae</taxon>
        <taxon>Breznakibacter</taxon>
    </lineage>
</organism>
<dbReference type="Proteomes" id="UP000249239">
    <property type="component" value="Unassembled WGS sequence"/>
</dbReference>
<proteinExistence type="inferred from homology"/>
<comment type="similarity">
    <text evidence="1">Belongs to the DapB family.</text>
</comment>
<dbReference type="Gene3D" id="3.30.360.10">
    <property type="entry name" value="Dihydrodipicolinate Reductase, domain 2"/>
    <property type="match status" value="1"/>
</dbReference>
<gene>
    <name evidence="14" type="ORF">LX69_00059</name>
</gene>
<evidence type="ECO:0000313" key="15">
    <source>
        <dbReference type="Proteomes" id="UP000249239"/>
    </source>
</evidence>
<sequence>MIRVGFMGFGQTGREAVFPFFGSKRVDLCWVMKHSDELRGLYASSFHHLDYDKAPIFSECDWSEEFLIQNPVDVVVDFSNSSNVCKYDLLARHGIRIVSAVSKYSDEEVALLQQLSTQTAIIWSPNITLGINILLMASRFIQAATPEADIQILESHFKDKKEISGTAQRIADTLGVDHDNIHSIRAGGILGEHEIIFGYPYQTIRLSHDTISRRAFGRGALSCCRWIYKKKTGLFNMSDMLVEDMRDWLNGLEIA</sequence>
<evidence type="ECO:0000259" key="13">
    <source>
        <dbReference type="Pfam" id="PF05173"/>
    </source>
</evidence>
<dbReference type="PANTHER" id="PTHR20836">
    <property type="entry name" value="DIHYDRODIPICOLINATE REDUCTASE"/>
    <property type="match status" value="1"/>
</dbReference>
<keyword evidence="6" id="KW-0520">NAD</keyword>
<keyword evidence="7" id="KW-0457">Lysine biosynthesis</keyword>
<dbReference type="SUPFAM" id="SSF51735">
    <property type="entry name" value="NAD(P)-binding Rossmann-fold domains"/>
    <property type="match status" value="1"/>
</dbReference>
<dbReference type="GO" id="GO:0019877">
    <property type="term" value="P:diaminopimelate biosynthetic process"/>
    <property type="evidence" value="ECO:0007669"/>
    <property type="project" value="UniProtKB-KW"/>
</dbReference>
<evidence type="ECO:0000256" key="7">
    <source>
        <dbReference type="ARBA" id="ARBA00023154"/>
    </source>
</evidence>
<dbReference type="InterPro" id="IPR022663">
    <property type="entry name" value="DapB_C"/>
</dbReference>
<dbReference type="EC" id="1.17.1.8" evidence="9"/>
<evidence type="ECO:0000256" key="1">
    <source>
        <dbReference type="ARBA" id="ARBA00006642"/>
    </source>
</evidence>
<keyword evidence="15" id="KW-1185">Reference proteome</keyword>
<dbReference type="InterPro" id="IPR036291">
    <property type="entry name" value="NAD(P)-bd_dom_sf"/>
</dbReference>
<dbReference type="InterPro" id="IPR000846">
    <property type="entry name" value="DapB_N"/>
</dbReference>
<comment type="caution">
    <text evidence="14">The sequence shown here is derived from an EMBL/GenBank/DDBJ whole genome shotgun (WGS) entry which is preliminary data.</text>
</comment>
<evidence type="ECO:0000256" key="9">
    <source>
        <dbReference type="ARBA" id="ARBA00038983"/>
    </source>
</evidence>
<evidence type="ECO:0000256" key="3">
    <source>
        <dbReference type="ARBA" id="ARBA00022857"/>
    </source>
</evidence>
<evidence type="ECO:0000313" key="14">
    <source>
        <dbReference type="EMBL" id="PZX20638.1"/>
    </source>
</evidence>
<feature type="domain" description="Dihydrodipicolinate reductase C-terminal" evidence="13">
    <location>
        <begin position="130"/>
        <end position="241"/>
    </location>
</feature>
<keyword evidence="3" id="KW-0521">NADP</keyword>
<reference evidence="14 15" key="1">
    <citation type="submission" date="2018-06" db="EMBL/GenBank/DDBJ databases">
        <title>Genomic Encyclopedia of Archaeal and Bacterial Type Strains, Phase II (KMG-II): from individual species to whole genera.</title>
        <authorList>
            <person name="Goeker M."/>
        </authorList>
    </citation>
    <scope>NUCLEOTIDE SEQUENCE [LARGE SCALE GENOMIC DNA]</scope>
    <source>
        <strain evidence="14 15">DSM 6779</strain>
    </source>
</reference>
<dbReference type="Gene3D" id="3.40.50.720">
    <property type="entry name" value="NAD(P)-binding Rossmann-like Domain"/>
    <property type="match status" value="1"/>
</dbReference>
<evidence type="ECO:0000256" key="11">
    <source>
        <dbReference type="ARBA" id="ARBA00049396"/>
    </source>
</evidence>
<accession>A0A2W7NK37</accession>
<dbReference type="OrthoDB" id="9790352at2"/>
<dbReference type="PANTHER" id="PTHR20836:SF0">
    <property type="entry name" value="4-HYDROXY-TETRAHYDRODIPICOLINATE REDUCTASE 1, CHLOROPLASTIC-RELATED"/>
    <property type="match status" value="1"/>
</dbReference>